<comment type="caution">
    <text evidence="1">The sequence shown here is derived from an EMBL/GenBank/DDBJ whole genome shotgun (WGS) entry which is preliminary data.</text>
</comment>
<name>X0VE99_9ZZZZ</name>
<dbReference type="EMBL" id="BARS01031288">
    <property type="protein sequence ID" value="GAG16489.1"/>
    <property type="molecule type" value="Genomic_DNA"/>
</dbReference>
<gene>
    <name evidence="1" type="ORF">S01H1_48711</name>
</gene>
<organism evidence="1">
    <name type="scientific">marine sediment metagenome</name>
    <dbReference type="NCBI Taxonomy" id="412755"/>
    <lineage>
        <taxon>unclassified sequences</taxon>
        <taxon>metagenomes</taxon>
        <taxon>ecological metagenomes</taxon>
    </lineage>
</organism>
<evidence type="ECO:0000313" key="1">
    <source>
        <dbReference type="EMBL" id="GAG16489.1"/>
    </source>
</evidence>
<dbReference type="AlphaFoldDB" id="X0VE99"/>
<protein>
    <submittedName>
        <fullName evidence="1">Uncharacterized protein</fullName>
    </submittedName>
</protein>
<accession>X0VE99</accession>
<reference evidence="1" key="1">
    <citation type="journal article" date="2014" name="Front. Microbiol.">
        <title>High frequency of phylogenetically diverse reductive dehalogenase-homologous genes in deep subseafloor sedimentary metagenomes.</title>
        <authorList>
            <person name="Kawai M."/>
            <person name="Futagami T."/>
            <person name="Toyoda A."/>
            <person name="Takaki Y."/>
            <person name="Nishi S."/>
            <person name="Hori S."/>
            <person name="Arai W."/>
            <person name="Tsubouchi T."/>
            <person name="Morono Y."/>
            <person name="Uchiyama I."/>
            <person name="Ito T."/>
            <person name="Fujiyama A."/>
            <person name="Inagaki F."/>
            <person name="Takami H."/>
        </authorList>
    </citation>
    <scope>NUCLEOTIDE SEQUENCE</scope>
    <source>
        <strain evidence="1">Expedition CK06-06</strain>
    </source>
</reference>
<feature type="non-terminal residue" evidence="1">
    <location>
        <position position="127"/>
    </location>
</feature>
<sequence length="127" mass="14967">MNMDKIDVDSVKVKLSDYKFEPDIELNDIKKIIDPVINKMDMPKSFSKDNLSKFLQPDILKLFNDIIFPTQNFFKFNVLNNPVTIKKYFLLIDNIIFYILQNPKSLDPINKNKSDLSKIVKQMCILY</sequence>
<proteinExistence type="predicted"/>